<evidence type="ECO:0000313" key="2">
    <source>
        <dbReference type="Proteomes" id="UP000199051"/>
    </source>
</evidence>
<keyword evidence="2" id="KW-1185">Reference proteome</keyword>
<organism evidence="1 2">
    <name type="scientific">Actinokineospora terrae</name>
    <dbReference type="NCBI Taxonomy" id="155974"/>
    <lineage>
        <taxon>Bacteria</taxon>
        <taxon>Bacillati</taxon>
        <taxon>Actinomycetota</taxon>
        <taxon>Actinomycetes</taxon>
        <taxon>Pseudonocardiales</taxon>
        <taxon>Pseudonocardiaceae</taxon>
        <taxon>Actinokineospora</taxon>
    </lineage>
</organism>
<dbReference type="Pfam" id="PF05130">
    <property type="entry name" value="FlgN"/>
    <property type="match status" value="1"/>
</dbReference>
<dbReference type="RefSeq" id="WP_092783996.1">
    <property type="nucleotide sequence ID" value="NZ_FOGI01000012.1"/>
</dbReference>
<dbReference type="AlphaFoldDB" id="A0A1H9WZQ6"/>
<evidence type="ECO:0000313" key="1">
    <source>
        <dbReference type="EMBL" id="SES39335.1"/>
    </source>
</evidence>
<dbReference type="STRING" id="155974.SAMN04487818_11257"/>
<name>A0A1H9WZQ6_9PSEU</name>
<reference evidence="2" key="1">
    <citation type="submission" date="2016-10" db="EMBL/GenBank/DDBJ databases">
        <authorList>
            <person name="Varghese N."/>
            <person name="Submissions S."/>
        </authorList>
    </citation>
    <scope>NUCLEOTIDE SEQUENCE [LARGE SCALE GENOMIC DNA]</scope>
    <source>
        <strain evidence="2">DSM 44260</strain>
    </source>
</reference>
<protein>
    <submittedName>
        <fullName evidence="1">FlgN protein</fullName>
    </submittedName>
</protein>
<gene>
    <name evidence="1" type="ORF">SAMN04487818_11257</name>
</gene>
<proteinExistence type="predicted"/>
<dbReference type="Proteomes" id="UP000199051">
    <property type="component" value="Unassembled WGS sequence"/>
</dbReference>
<accession>A0A1H9WZQ6</accession>
<sequence length="162" mass="17322">MNPVETSAILWRQRELLSLLLFKLEVESLLLAAGRTRWLGSATYEVELMLERIQSTELLRAAAVDELAETLGLPPGPSLATLTDALDEPWTAVFAEHRTALATLSAEIEAAVEANRDLLTSGRRAVAEALRVVRGGGDGSLYRADGSTAPAAVGARLVDEAL</sequence>
<dbReference type="EMBL" id="FOGI01000012">
    <property type="protein sequence ID" value="SES39335.1"/>
    <property type="molecule type" value="Genomic_DNA"/>
</dbReference>
<dbReference type="GO" id="GO:0044780">
    <property type="term" value="P:bacterial-type flagellum assembly"/>
    <property type="evidence" value="ECO:0007669"/>
    <property type="project" value="InterPro"/>
</dbReference>
<dbReference type="InterPro" id="IPR007809">
    <property type="entry name" value="FlgN-like"/>
</dbReference>